<evidence type="ECO:0000313" key="8">
    <source>
        <dbReference type="EMBL" id="KAJ9665124.1"/>
    </source>
</evidence>
<dbReference type="EMBL" id="JAPDRL010000032">
    <property type="protein sequence ID" value="KAJ9665124.1"/>
    <property type="molecule type" value="Genomic_DNA"/>
</dbReference>
<reference evidence="8" key="1">
    <citation type="submission" date="2022-10" db="EMBL/GenBank/DDBJ databases">
        <title>Culturing micro-colonial fungi from biological soil crusts in the Mojave desert and describing Neophaeococcomyces mojavensis, and introducing the new genera and species Taxawa tesnikishii.</title>
        <authorList>
            <person name="Kurbessoian T."/>
            <person name="Stajich J.E."/>
        </authorList>
    </citation>
    <scope>NUCLEOTIDE SEQUENCE</scope>
    <source>
        <strain evidence="8">TK_1</strain>
    </source>
</reference>
<name>A0ABQ9NRS8_9PEZI</name>
<feature type="region of interest" description="Disordered" evidence="6">
    <location>
        <begin position="522"/>
        <end position="550"/>
    </location>
</feature>
<evidence type="ECO:0000256" key="4">
    <source>
        <dbReference type="ARBA" id="ARBA00023242"/>
    </source>
</evidence>
<evidence type="ECO:0000259" key="7">
    <source>
        <dbReference type="PROSITE" id="PS50039"/>
    </source>
</evidence>
<feature type="compositionally biased region" description="Polar residues" evidence="6">
    <location>
        <begin position="531"/>
        <end position="547"/>
    </location>
</feature>
<dbReference type="Gene3D" id="1.10.10.10">
    <property type="entry name" value="Winged helix-like DNA-binding domain superfamily/Winged helix DNA-binding domain"/>
    <property type="match status" value="1"/>
</dbReference>
<feature type="domain" description="Fork-head" evidence="7">
    <location>
        <begin position="132"/>
        <end position="217"/>
    </location>
</feature>
<feature type="region of interest" description="Disordered" evidence="6">
    <location>
        <begin position="43"/>
        <end position="100"/>
    </location>
</feature>
<dbReference type="SUPFAM" id="SSF46785">
    <property type="entry name" value="Winged helix' DNA-binding domain"/>
    <property type="match status" value="1"/>
</dbReference>
<keyword evidence="4 5" id="KW-0539">Nucleus</keyword>
<dbReference type="Proteomes" id="UP001172684">
    <property type="component" value="Unassembled WGS sequence"/>
</dbReference>
<comment type="subcellular location">
    <subcellularLocation>
        <location evidence="5">Nucleus</location>
    </subcellularLocation>
</comment>
<dbReference type="InterPro" id="IPR036388">
    <property type="entry name" value="WH-like_DNA-bd_sf"/>
</dbReference>
<gene>
    <name evidence="8" type="ORF">H2201_004784</name>
</gene>
<protein>
    <recommendedName>
        <fullName evidence="7">Fork-head domain-containing protein</fullName>
    </recommendedName>
</protein>
<feature type="region of interest" description="Disordered" evidence="6">
    <location>
        <begin position="255"/>
        <end position="280"/>
    </location>
</feature>
<evidence type="ECO:0000313" key="9">
    <source>
        <dbReference type="Proteomes" id="UP001172684"/>
    </source>
</evidence>
<comment type="caution">
    <text evidence="8">The sequence shown here is derived from an EMBL/GenBank/DDBJ whole genome shotgun (WGS) entry which is preliminary data.</text>
</comment>
<accession>A0ABQ9NRS8</accession>
<keyword evidence="2 5" id="KW-0238">DNA-binding</keyword>
<feature type="compositionally biased region" description="Polar residues" evidence="6">
    <location>
        <begin position="67"/>
        <end position="80"/>
    </location>
</feature>
<keyword evidence="1" id="KW-0805">Transcription regulation</keyword>
<evidence type="ECO:0000256" key="1">
    <source>
        <dbReference type="ARBA" id="ARBA00023015"/>
    </source>
</evidence>
<dbReference type="SMART" id="SM00339">
    <property type="entry name" value="FH"/>
    <property type="match status" value="1"/>
</dbReference>
<proteinExistence type="predicted"/>
<evidence type="ECO:0000256" key="5">
    <source>
        <dbReference type="PROSITE-ProRule" id="PRU00089"/>
    </source>
</evidence>
<feature type="DNA-binding region" description="Fork-head" evidence="5">
    <location>
        <begin position="132"/>
        <end position="217"/>
    </location>
</feature>
<sequence length="905" mass="100781">MGREIVGQCIDAANSETMIVQHGEKVSEESTADPRVSLNKHMAAESSAAVLSRELDGARSSEHLQPAQPQGTASGDTELSLSDERDSETEIANPRRHVETTYKATQLGNEKSAAVNGFLHPPRSNEDHETERQPLTWTELIGLALLNAKDNRMTAPQIYQWAVLHFPSFFASHESSTSSISAVLSMKNQFVKVDRPPTDQGKTLYWGIRPGAESQFDKIVPSLRFTPLVAQANQSTSNDGGHRKVNGLIKKPAASQASAVDAAHDDSNQESAATARPGNVYSDGPYRVDNNWRGYYTIVHSTPGLKKWSDLPSVDSIKVKGHRYRVRDWIKIPSSSAKPFKKLQRRDADEMIARIREIKTLQDGSHMLAAFLFVSKQEAGALDCHKVEEWPENRSYVQTAFLQLIPADVVISKLRSKEVKQTTSKRIFDGWKSRLTLRSRDYPEVAWALFERKPARAEKNASIADSKGVALEHRSPGLLYATKNARRSEQFAAEAVDETNDVVESVEALDSDKDERLEEVRDGMQLDGPNEVSSRQSPSGAIPSQSGLHDGVDLVGSSERAVGGEATCPGNQLLRDKAWHSMDNIPGFTVCECCFHELVSPSLNVEGYVRAAFPYRFLQSPETVCGYRSCQLSDQTLRNMWQDAVRNGDFRSFMGKAREIQIPENGSFSQDPTTGIDISPAKESVGQWRIKPLEQPLDARNGATFTSRAAAGPKLPDDETLSRLLDVELQHAEISTRDLLAAWPKHDPEDPNWDELVKIKEIKERPRRKATFGKTITLDSKHRENSHVEVDRLPPVERERRSATHASKKYPPLHDHGAQMIPNEQMLARNVSDTAEQFLRLEELLGVPENISLTVHQDRLAFSVSQVRTRLLIQSISTNPNTQRWASNARLAKYSIYKVGGNSVG</sequence>
<dbReference type="InterPro" id="IPR001766">
    <property type="entry name" value="Fork_head_dom"/>
</dbReference>
<dbReference type="PROSITE" id="PS50039">
    <property type="entry name" value="FORK_HEAD_3"/>
    <property type="match status" value="1"/>
</dbReference>
<dbReference type="PANTHER" id="PTHR46078:SF2">
    <property type="entry name" value="FORK-HEAD DOMAIN-CONTAINING PROTEIN"/>
    <property type="match status" value="1"/>
</dbReference>
<evidence type="ECO:0000256" key="3">
    <source>
        <dbReference type="ARBA" id="ARBA00023163"/>
    </source>
</evidence>
<dbReference type="InterPro" id="IPR036390">
    <property type="entry name" value="WH_DNA-bd_sf"/>
</dbReference>
<organism evidence="8 9">
    <name type="scientific">Coniosporium apollinis</name>
    <dbReference type="NCBI Taxonomy" id="61459"/>
    <lineage>
        <taxon>Eukaryota</taxon>
        <taxon>Fungi</taxon>
        <taxon>Dikarya</taxon>
        <taxon>Ascomycota</taxon>
        <taxon>Pezizomycotina</taxon>
        <taxon>Dothideomycetes</taxon>
        <taxon>Dothideomycetes incertae sedis</taxon>
        <taxon>Coniosporium</taxon>
    </lineage>
</organism>
<keyword evidence="3" id="KW-0804">Transcription</keyword>
<evidence type="ECO:0000256" key="2">
    <source>
        <dbReference type="ARBA" id="ARBA00023125"/>
    </source>
</evidence>
<evidence type="ECO:0000256" key="6">
    <source>
        <dbReference type="SAM" id="MobiDB-lite"/>
    </source>
</evidence>
<feature type="compositionally biased region" description="Basic and acidic residues" evidence="6">
    <location>
        <begin position="53"/>
        <end position="62"/>
    </location>
</feature>
<keyword evidence="9" id="KW-1185">Reference proteome</keyword>
<dbReference type="Pfam" id="PF00250">
    <property type="entry name" value="Forkhead"/>
    <property type="match status" value="1"/>
</dbReference>
<dbReference type="PANTHER" id="PTHR46078">
    <property type="entry name" value="FORKHEAD BOX PROTEIN J2 FAMILY MEMBER"/>
    <property type="match status" value="1"/>
</dbReference>
<dbReference type="InterPro" id="IPR045912">
    <property type="entry name" value="FOXJ2/3-like"/>
</dbReference>